<keyword evidence="2" id="KW-1185">Reference proteome</keyword>
<name>A0ABW9QWG9_9ACTN</name>
<dbReference type="Proteomes" id="UP000437736">
    <property type="component" value="Unassembled WGS sequence"/>
</dbReference>
<accession>A0ABW9QWG9</accession>
<reference evidence="1 2" key="1">
    <citation type="submission" date="2019-11" db="EMBL/GenBank/DDBJ databases">
        <title>Acidiferrimicrobium australis gen. nov., sp. nov., an acidophilic and obligately heterotrophic, member of the Actinobacteria that catalyses dissimilatory oxido- reduction of iron isolated from metal-rich acidic water in Chile.</title>
        <authorList>
            <person name="Gonzalez D."/>
            <person name="Huber K."/>
            <person name="Hedrich S."/>
            <person name="Rojas-Villalobos C."/>
            <person name="Quatrini R."/>
            <person name="Dinamarca M.A."/>
            <person name="Schwarz A."/>
            <person name="Canales C."/>
            <person name="Nancucheo I."/>
        </authorList>
    </citation>
    <scope>NUCLEOTIDE SEQUENCE [LARGE SCALE GENOMIC DNA]</scope>
    <source>
        <strain evidence="1 2">USS-CCA1</strain>
    </source>
</reference>
<organism evidence="1 2">
    <name type="scientific">Acidiferrimicrobium australe</name>
    <dbReference type="NCBI Taxonomy" id="2664430"/>
    <lineage>
        <taxon>Bacteria</taxon>
        <taxon>Bacillati</taxon>
        <taxon>Actinomycetota</taxon>
        <taxon>Acidimicrobiia</taxon>
        <taxon>Acidimicrobiales</taxon>
        <taxon>Acidimicrobiaceae</taxon>
        <taxon>Acidiferrimicrobium</taxon>
    </lineage>
</organism>
<dbReference type="Gene3D" id="3.40.30.10">
    <property type="entry name" value="Glutaredoxin"/>
    <property type="match status" value="1"/>
</dbReference>
<sequence length="514" mass="54061">MSVLDGGRAPELSVRAVSADDASLARLVAGGAGLLLFVSEECPTSALALRRLGPLVEAWAGAGLRAVAVFEDSLEVATRTARRLGWMGPAVAVEQPFETSRRYELQSVPTAVLVDRDVTVRGTVVGWDQPALEALLGRAAELLGVPELPAPAASEPLRKPGCASKAAVDPSLWEALASAAPASGIDEMEEMFARGWTDGLPVVPPTEERVEAMLAGRDPSRSFGPVPPALGEATLARVAACAVLAGCHPSYFPVVLAAVEAALDPAFNLHGQAVTTQPAGQLVIVNGPVRDRIGLNAKMGALGPGSRANLTIGRALRLVVSLTGGGMPGRLDRSTLGQMGKVGFCLAEDEEVSPWEPLHVERGFAPEASVVTLVGCDAPLSISEHRSRTPEDLAHVLAWAASTTWSTNWWPLEEPSVFVICPEHAAMFRQAGWSKQRLRTAMFDAVRKPARELHRGETTQVVHHADPDELITKWASPEGIVFVVAGGEAGRYSAVLGPCTGMGSKIVSREVAAG</sequence>
<proteinExistence type="predicted"/>
<evidence type="ECO:0000313" key="2">
    <source>
        <dbReference type="Proteomes" id="UP000437736"/>
    </source>
</evidence>
<dbReference type="InterPro" id="IPR036249">
    <property type="entry name" value="Thioredoxin-like_sf"/>
</dbReference>
<dbReference type="EMBL" id="WJHE01000766">
    <property type="protein sequence ID" value="MST33905.1"/>
    <property type="molecule type" value="Genomic_DNA"/>
</dbReference>
<comment type="caution">
    <text evidence="1">The sequence shown here is derived from an EMBL/GenBank/DDBJ whole genome shotgun (WGS) entry which is preliminary data.</text>
</comment>
<dbReference type="SUPFAM" id="SSF52833">
    <property type="entry name" value="Thioredoxin-like"/>
    <property type="match status" value="1"/>
</dbReference>
<evidence type="ECO:0008006" key="3">
    <source>
        <dbReference type="Google" id="ProtNLM"/>
    </source>
</evidence>
<gene>
    <name evidence="1" type="ORF">GHK86_14405</name>
</gene>
<protein>
    <recommendedName>
        <fullName evidence="3">Redoxin domain-containing protein</fullName>
    </recommendedName>
</protein>
<evidence type="ECO:0000313" key="1">
    <source>
        <dbReference type="EMBL" id="MST33905.1"/>
    </source>
</evidence>